<dbReference type="InterPro" id="IPR005151">
    <property type="entry name" value="Tail-specific_protease"/>
</dbReference>
<reference evidence="10" key="1">
    <citation type="journal article" date="2020" name="mSystems">
        <title>Genome- and Community-Level Interaction Insights into Carbon Utilization and Element Cycling Functions of Hydrothermarchaeota in Hydrothermal Sediment.</title>
        <authorList>
            <person name="Zhou Z."/>
            <person name="Liu Y."/>
            <person name="Xu W."/>
            <person name="Pan J."/>
            <person name="Luo Z.H."/>
            <person name="Li M."/>
        </authorList>
    </citation>
    <scope>NUCLEOTIDE SEQUENCE [LARGE SCALE GENOMIC DNA]</scope>
    <source>
        <strain evidence="10">SpSt-289</strain>
    </source>
</reference>
<dbReference type="NCBIfam" id="TIGR00225">
    <property type="entry name" value="prc"/>
    <property type="match status" value="1"/>
</dbReference>
<feature type="domain" description="Tail specific protease" evidence="9">
    <location>
        <begin position="206"/>
        <end position="395"/>
    </location>
</feature>
<keyword evidence="4 5" id="KW-0720">Serine protease</keyword>
<dbReference type="Pfam" id="PF03572">
    <property type="entry name" value="Peptidase_S41"/>
    <property type="match status" value="1"/>
</dbReference>
<dbReference type="CDD" id="cd07560">
    <property type="entry name" value="Peptidase_S41_CPP"/>
    <property type="match status" value="1"/>
</dbReference>
<organism evidence="10">
    <name type="scientific">Caldilinea aerophila</name>
    <dbReference type="NCBI Taxonomy" id="133453"/>
    <lineage>
        <taxon>Bacteria</taxon>
        <taxon>Bacillati</taxon>
        <taxon>Chloroflexota</taxon>
        <taxon>Caldilineae</taxon>
        <taxon>Caldilineales</taxon>
        <taxon>Caldilineaceae</taxon>
        <taxon>Caldilinea</taxon>
    </lineage>
</organism>
<feature type="region of interest" description="Disordered" evidence="6">
    <location>
        <begin position="382"/>
        <end position="407"/>
    </location>
</feature>
<accession>A0A7C1JW86</accession>
<comment type="caution">
    <text evidence="10">The sequence shown here is derived from an EMBL/GenBank/DDBJ whole genome shotgun (WGS) entry which is preliminary data.</text>
</comment>
<dbReference type="SMART" id="SM00245">
    <property type="entry name" value="TSPc"/>
    <property type="match status" value="1"/>
</dbReference>
<dbReference type="FunFam" id="2.30.42.10:FF:000063">
    <property type="entry name" value="Peptidase, S41 family"/>
    <property type="match status" value="1"/>
</dbReference>
<dbReference type="SUPFAM" id="SSF52096">
    <property type="entry name" value="ClpP/crotonase"/>
    <property type="match status" value="1"/>
</dbReference>
<evidence type="ECO:0000256" key="3">
    <source>
        <dbReference type="ARBA" id="ARBA00022801"/>
    </source>
</evidence>
<evidence type="ECO:0000256" key="7">
    <source>
        <dbReference type="SAM" id="Phobius"/>
    </source>
</evidence>
<keyword evidence="3 5" id="KW-0378">Hydrolase</keyword>
<keyword evidence="2 5" id="KW-0645">Protease</keyword>
<dbReference type="InterPro" id="IPR036034">
    <property type="entry name" value="PDZ_sf"/>
</dbReference>
<evidence type="ECO:0000256" key="4">
    <source>
        <dbReference type="ARBA" id="ARBA00022825"/>
    </source>
</evidence>
<dbReference type="Pfam" id="PF17820">
    <property type="entry name" value="PDZ_6"/>
    <property type="match status" value="1"/>
</dbReference>
<keyword evidence="7" id="KW-0812">Transmembrane</keyword>
<dbReference type="PANTHER" id="PTHR32060">
    <property type="entry name" value="TAIL-SPECIFIC PROTEASE"/>
    <property type="match status" value="1"/>
</dbReference>
<feature type="domain" description="PDZ" evidence="8">
    <location>
        <begin position="131"/>
        <end position="204"/>
    </location>
</feature>
<evidence type="ECO:0000256" key="6">
    <source>
        <dbReference type="SAM" id="MobiDB-lite"/>
    </source>
</evidence>
<feature type="transmembrane region" description="Helical" evidence="7">
    <location>
        <begin position="21"/>
        <end position="46"/>
    </location>
</feature>
<dbReference type="Gene3D" id="2.30.42.10">
    <property type="match status" value="1"/>
</dbReference>
<dbReference type="GO" id="GO:0006508">
    <property type="term" value="P:proteolysis"/>
    <property type="evidence" value="ECO:0007669"/>
    <property type="project" value="UniProtKB-KW"/>
</dbReference>
<evidence type="ECO:0000256" key="1">
    <source>
        <dbReference type="ARBA" id="ARBA00009179"/>
    </source>
</evidence>
<evidence type="ECO:0000256" key="5">
    <source>
        <dbReference type="RuleBase" id="RU004404"/>
    </source>
</evidence>
<gene>
    <name evidence="10" type="ORF">ENQ20_06890</name>
</gene>
<keyword evidence="7" id="KW-0472">Membrane</keyword>
<proteinExistence type="inferred from homology"/>
<dbReference type="InterPro" id="IPR029045">
    <property type="entry name" value="ClpP/crotonase-like_dom_sf"/>
</dbReference>
<feature type="compositionally biased region" description="Basic and acidic residues" evidence="6">
    <location>
        <begin position="390"/>
        <end position="407"/>
    </location>
</feature>
<dbReference type="Gene3D" id="3.90.226.10">
    <property type="entry name" value="2-enoyl-CoA Hydratase, Chain A, domain 1"/>
    <property type="match status" value="1"/>
</dbReference>
<dbReference type="SMART" id="SM00228">
    <property type="entry name" value="PDZ"/>
    <property type="match status" value="1"/>
</dbReference>
<evidence type="ECO:0000313" key="10">
    <source>
        <dbReference type="EMBL" id="HDX31208.1"/>
    </source>
</evidence>
<dbReference type="InterPro" id="IPR001478">
    <property type="entry name" value="PDZ"/>
</dbReference>
<dbReference type="EMBL" id="DSMG01000077">
    <property type="protein sequence ID" value="HDX31208.1"/>
    <property type="molecule type" value="Genomic_DNA"/>
</dbReference>
<dbReference type="GO" id="GO:0007165">
    <property type="term" value="P:signal transduction"/>
    <property type="evidence" value="ECO:0007669"/>
    <property type="project" value="TreeGrafter"/>
</dbReference>
<dbReference type="GO" id="GO:0030288">
    <property type="term" value="C:outer membrane-bounded periplasmic space"/>
    <property type="evidence" value="ECO:0007669"/>
    <property type="project" value="TreeGrafter"/>
</dbReference>
<dbReference type="GO" id="GO:0008236">
    <property type="term" value="F:serine-type peptidase activity"/>
    <property type="evidence" value="ECO:0007669"/>
    <property type="project" value="UniProtKB-KW"/>
</dbReference>
<dbReference type="AlphaFoldDB" id="A0A7C1JW86"/>
<sequence>MFEPENHSSPGIIRISGNSRPLLITCLSIVVAVVLFLGGVGVGFAAGRWGGAPVAAGQDEGPAAALRAEFSLFWEAMDVLYRDYYGELPDPKEATYAAIRGVLSRLNDPNTAFMTPDEANFFRTNLQGSFEGIGARVDWDPNFNTVRVVEPFENQPAWKAGIKRDDLITHVNGESIVGTDLTSAVEKIRGPKGTTVILTIVRFGVEQPFDVEVVRDRIEIPTIESDVVAGDIAYIRLNSFNENAGKLVRDAVTAALEEKPSALIFDLRGNPGGLLRQAIEVANVFLPKNETVVIERFADGREQIYKTESEPVTVDLPIVVLVNESSASASEIVAGAIQAHRRGQIVGTTTFGKGSVQLPQTLSDGSILRVTIARWYTPDDRSIDGSGLEPDVKVEVTDADRESQRDPQLEKAIELLGGEVEPLPVQ</sequence>
<name>A0A7C1JW86_9CHLR</name>
<dbReference type="PANTHER" id="PTHR32060:SF30">
    <property type="entry name" value="CARBOXY-TERMINAL PROCESSING PROTEASE CTPA"/>
    <property type="match status" value="1"/>
</dbReference>
<dbReference type="InterPro" id="IPR041489">
    <property type="entry name" value="PDZ_6"/>
</dbReference>
<evidence type="ECO:0000259" key="9">
    <source>
        <dbReference type="SMART" id="SM00245"/>
    </source>
</evidence>
<keyword evidence="7" id="KW-1133">Transmembrane helix</keyword>
<dbReference type="Gene3D" id="3.30.750.44">
    <property type="match status" value="1"/>
</dbReference>
<dbReference type="InterPro" id="IPR004447">
    <property type="entry name" value="Peptidase_S41A"/>
</dbReference>
<comment type="similarity">
    <text evidence="1 5">Belongs to the peptidase S41A family.</text>
</comment>
<protein>
    <submittedName>
        <fullName evidence="10">S41 family peptidase</fullName>
    </submittedName>
</protein>
<evidence type="ECO:0000256" key="2">
    <source>
        <dbReference type="ARBA" id="ARBA00022670"/>
    </source>
</evidence>
<dbReference type="GO" id="GO:0004175">
    <property type="term" value="F:endopeptidase activity"/>
    <property type="evidence" value="ECO:0007669"/>
    <property type="project" value="TreeGrafter"/>
</dbReference>
<dbReference type="SUPFAM" id="SSF50156">
    <property type="entry name" value="PDZ domain-like"/>
    <property type="match status" value="1"/>
</dbReference>
<evidence type="ECO:0000259" key="8">
    <source>
        <dbReference type="SMART" id="SM00228"/>
    </source>
</evidence>
<dbReference type="CDD" id="cd06782">
    <property type="entry name" value="cpPDZ_CPP-like"/>
    <property type="match status" value="1"/>
</dbReference>